<evidence type="ECO:0000256" key="5">
    <source>
        <dbReference type="ARBA" id="ARBA00022840"/>
    </source>
</evidence>
<dbReference type="GO" id="GO:0004674">
    <property type="term" value="F:protein serine/threonine kinase activity"/>
    <property type="evidence" value="ECO:0007669"/>
    <property type="project" value="UniProtKB-KW"/>
</dbReference>
<evidence type="ECO:0000256" key="3">
    <source>
        <dbReference type="ARBA" id="ARBA00022741"/>
    </source>
</evidence>
<keyword evidence="10" id="KW-0732">Signal</keyword>
<dbReference type="CDD" id="cd14134">
    <property type="entry name" value="PKc_CLK"/>
    <property type="match status" value="1"/>
</dbReference>
<reference evidence="12" key="1">
    <citation type="submission" date="2024-04" db="UniProtKB">
        <authorList>
            <consortium name="EnsemblMetazoa"/>
        </authorList>
    </citation>
    <scope>IDENTIFICATION</scope>
    <source>
        <strain evidence="12">EBRO</strain>
    </source>
</reference>
<dbReference type="Gene3D" id="1.10.510.10">
    <property type="entry name" value="Transferase(Phosphotransferase) domain 1"/>
    <property type="match status" value="1"/>
</dbReference>
<dbReference type="GO" id="GO:0005524">
    <property type="term" value="F:ATP binding"/>
    <property type="evidence" value="ECO:0007669"/>
    <property type="project" value="UniProtKB-UniRule"/>
</dbReference>
<keyword evidence="3 7" id="KW-0547">Nucleotide-binding</keyword>
<evidence type="ECO:0000256" key="8">
    <source>
        <dbReference type="RuleBase" id="RU000304"/>
    </source>
</evidence>
<sequence>MFTDAISSFYLVLAKLMFNLATAVQSFVPQPALQMFQLKRKREISCSPAAEEPEVKVPRLDDNGIEDPTRRERERNQSPEAIEGLLNGQRLVNRQVQPEAADEKQPSIRDDADGHLIYQNGDVLQNRYKILDTLGEGTFGRVVKVRDLHMNHVMALKVIKNVDKYRAAAELEITALQKINQMDPNFKHLCVHMLDWFDFHGHTCIGFEMLGLSVFDFLKQNNYEPYPMEHVRHISYQLCFAVRFLHENRLTHTDLKPENILFIDSEYTTVTLPQKAVQVRRNKCTDIRLIDFGSATFDDEQHSAIVSTRHYRAPEVILELGWAQPCDVWSIGCIMFELYLGVTLFPTHDNREHLAMMERILGAIPYRMARKTKTKYFRYGKLDWEEKSAPGRYVREHCKPLHRCVIADKPDHLQLFDLIRKMLEYDPANRITLDKALRHPFFAKLPANQRLHEKCKNCCASPNNAERERSHSLSR</sequence>
<evidence type="ECO:0000256" key="2">
    <source>
        <dbReference type="ARBA" id="ARBA00022679"/>
    </source>
</evidence>
<dbReference type="Pfam" id="PF00069">
    <property type="entry name" value="Pkinase"/>
    <property type="match status" value="1"/>
</dbReference>
<dbReference type="InterPro" id="IPR051175">
    <property type="entry name" value="CLK_kinases"/>
</dbReference>
<evidence type="ECO:0000256" key="1">
    <source>
        <dbReference type="ARBA" id="ARBA00022527"/>
    </source>
</evidence>
<dbReference type="PROSITE" id="PS00107">
    <property type="entry name" value="PROTEIN_KINASE_ATP"/>
    <property type="match status" value="1"/>
</dbReference>
<dbReference type="InterPro" id="IPR011009">
    <property type="entry name" value="Kinase-like_dom_sf"/>
</dbReference>
<keyword evidence="1 8" id="KW-0723">Serine/threonine-protein kinase</keyword>
<evidence type="ECO:0000313" key="12">
    <source>
        <dbReference type="EnsemblMetazoa" id="ENSAATROPP008177"/>
    </source>
</evidence>
<dbReference type="EnsemblMetazoa" id="ENSAATROPT009051">
    <property type="protein sequence ID" value="ENSAATROPP008177"/>
    <property type="gene ID" value="ENSAATROPG007373"/>
</dbReference>
<protein>
    <recommendedName>
        <fullName evidence="11">Protein kinase domain-containing protein</fullName>
    </recommendedName>
</protein>
<dbReference type="PANTHER" id="PTHR45646">
    <property type="entry name" value="SERINE/THREONINE-PROTEIN KINASE DOA-RELATED"/>
    <property type="match status" value="1"/>
</dbReference>
<feature type="compositionally biased region" description="Basic and acidic residues" evidence="9">
    <location>
        <begin position="53"/>
        <end position="77"/>
    </location>
</feature>
<feature type="domain" description="Protein kinase" evidence="11">
    <location>
        <begin position="128"/>
        <end position="442"/>
    </location>
</feature>
<dbReference type="InterPro" id="IPR017441">
    <property type="entry name" value="Protein_kinase_ATP_BS"/>
</dbReference>
<evidence type="ECO:0000256" key="4">
    <source>
        <dbReference type="ARBA" id="ARBA00022777"/>
    </source>
</evidence>
<keyword evidence="2" id="KW-0808">Transferase</keyword>
<dbReference type="GO" id="GO:0043484">
    <property type="term" value="P:regulation of RNA splicing"/>
    <property type="evidence" value="ECO:0007669"/>
    <property type="project" value="TreeGrafter"/>
</dbReference>
<dbReference type="Proteomes" id="UP000075880">
    <property type="component" value="Unassembled WGS sequence"/>
</dbReference>
<dbReference type="GO" id="GO:0005634">
    <property type="term" value="C:nucleus"/>
    <property type="evidence" value="ECO:0007669"/>
    <property type="project" value="TreeGrafter"/>
</dbReference>
<accession>A0AAG5DA95</accession>
<evidence type="ECO:0000313" key="13">
    <source>
        <dbReference type="Proteomes" id="UP000075880"/>
    </source>
</evidence>
<dbReference type="PROSITE" id="PS00108">
    <property type="entry name" value="PROTEIN_KINASE_ST"/>
    <property type="match status" value="1"/>
</dbReference>
<name>A0AAG5DA95_ANOAO</name>
<feature type="signal peptide" evidence="10">
    <location>
        <begin position="1"/>
        <end position="23"/>
    </location>
</feature>
<evidence type="ECO:0000256" key="7">
    <source>
        <dbReference type="PROSITE-ProRule" id="PRU10141"/>
    </source>
</evidence>
<organism evidence="12 13">
    <name type="scientific">Anopheles atroparvus</name>
    <name type="common">European mosquito</name>
    <dbReference type="NCBI Taxonomy" id="41427"/>
    <lineage>
        <taxon>Eukaryota</taxon>
        <taxon>Metazoa</taxon>
        <taxon>Ecdysozoa</taxon>
        <taxon>Arthropoda</taxon>
        <taxon>Hexapoda</taxon>
        <taxon>Insecta</taxon>
        <taxon>Pterygota</taxon>
        <taxon>Neoptera</taxon>
        <taxon>Endopterygota</taxon>
        <taxon>Diptera</taxon>
        <taxon>Nematocera</taxon>
        <taxon>Culicoidea</taxon>
        <taxon>Culicidae</taxon>
        <taxon>Anophelinae</taxon>
        <taxon>Anopheles</taxon>
    </lineage>
</organism>
<evidence type="ECO:0000256" key="10">
    <source>
        <dbReference type="SAM" id="SignalP"/>
    </source>
</evidence>
<feature type="binding site" evidence="7">
    <location>
        <position position="157"/>
    </location>
    <ligand>
        <name>ATP</name>
        <dbReference type="ChEBI" id="CHEBI:30616"/>
    </ligand>
</feature>
<evidence type="ECO:0000259" key="11">
    <source>
        <dbReference type="PROSITE" id="PS50011"/>
    </source>
</evidence>
<feature type="chain" id="PRO_5042527034" description="Protein kinase domain-containing protein" evidence="10">
    <location>
        <begin position="24"/>
        <end position="475"/>
    </location>
</feature>
<keyword evidence="13" id="KW-1185">Reference proteome</keyword>
<dbReference type="InterPro" id="IPR000719">
    <property type="entry name" value="Prot_kinase_dom"/>
</dbReference>
<dbReference type="PROSITE" id="PS50011">
    <property type="entry name" value="PROTEIN_KINASE_DOM"/>
    <property type="match status" value="1"/>
</dbReference>
<dbReference type="InterPro" id="IPR008271">
    <property type="entry name" value="Ser/Thr_kinase_AS"/>
</dbReference>
<comment type="similarity">
    <text evidence="6">Belongs to the protein kinase superfamily. CMGC Ser/Thr protein kinase family. Lammer subfamily.</text>
</comment>
<dbReference type="Gene3D" id="3.30.200.20">
    <property type="entry name" value="Phosphorylase Kinase, domain 1"/>
    <property type="match status" value="1"/>
</dbReference>
<feature type="region of interest" description="Disordered" evidence="9">
    <location>
        <begin position="47"/>
        <end position="83"/>
    </location>
</feature>
<dbReference type="SUPFAM" id="SSF56112">
    <property type="entry name" value="Protein kinase-like (PK-like)"/>
    <property type="match status" value="1"/>
</dbReference>
<dbReference type="AlphaFoldDB" id="A0AAG5DA95"/>
<keyword evidence="4" id="KW-0418">Kinase</keyword>
<dbReference type="PANTHER" id="PTHR45646:SF11">
    <property type="entry name" value="SERINE_THREONINE-PROTEIN KINASE DOA"/>
    <property type="match status" value="1"/>
</dbReference>
<keyword evidence="5 7" id="KW-0067">ATP-binding</keyword>
<dbReference type="SMART" id="SM00220">
    <property type="entry name" value="S_TKc"/>
    <property type="match status" value="1"/>
</dbReference>
<evidence type="ECO:0000256" key="9">
    <source>
        <dbReference type="SAM" id="MobiDB-lite"/>
    </source>
</evidence>
<evidence type="ECO:0000256" key="6">
    <source>
        <dbReference type="ARBA" id="ARBA00037966"/>
    </source>
</evidence>
<proteinExistence type="inferred from homology"/>